<reference evidence="2 3" key="1">
    <citation type="submission" date="2023-10" db="EMBL/GenBank/DDBJ databases">
        <title>Characteristics and mechanism of a salt-tolerant marine origin heterotrophic nitrifying- aerobic denitrifying bacteria Marinobacter xestospongiae HN1.</title>
        <authorList>
            <person name="Qi R."/>
        </authorList>
    </citation>
    <scope>NUCLEOTIDE SEQUENCE [LARGE SCALE GENOMIC DNA]</scope>
    <source>
        <strain evidence="2 3">HN1</strain>
    </source>
</reference>
<keyword evidence="1" id="KW-0812">Transmembrane</keyword>
<comment type="caution">
    <text evidence="2">The sequence shown here is derived from an EMBL/GenBank/DDBJ whole genome shotgun (WGS) entry which is preliminary data.</text>
</comment>
<evidence type="ECO:0000313" key="2">
    <source>
        <dbReference type="EMBL" id="MDV2079446.1"/>
    </source>
</evidence>
<keyword evidence="1" id="KW-0472">Membrane</keyword>
<accession>A0ABU3W0C4</accession>
<dbReference type="Proteomes" id="UP001269819">
    <property type="component" value="Unassembled WGS sequence"/>
</dbReference>
<proteinExistence type="predicted"/>
<protein>
    <submittedName>
        <fullName evidence="2">Uncharacterized protein</fullName>
    </submittedName>
</protein>
<name>A0ABU3W0C4_9GAMM</name>
<evidence type="ECO:0000256" key="1">
    <source>
        <dbReference type="SAM" id="Phobius"/>
    </source>
</evidence>
<sequence length="106" mass="11745">MDDVSKPGRWLVDATFWLGHIALIVPFWLVDDFSNAPLWALPAVLVGLISLIVYFFAIGVFAHRMGRSAIVWGGLACLLSPLGVWGSYLASFFIEPRRSSQIAPLR</sequence>
<dbReference type="RefSeq" id="WP_316973998.1">
    <property type="nucleotide sequence ID" value="NZ_JAWIIJ010000007.1"/>
</dbReference>
<feature type="transmembrane region" description="Helical" evidence="1">
    <location>
        <begin position="12"/>
        <end position="30"/>
    </location>
</feature>
<organism evidence="2 3">
    <name type="scientific">Marinobacter xestospongiae</name>
    <dbReference type="NCBI Taxonomy" id="994319"/>
    <lineage>
        <taxon>Bacteria</taxon>
        <taxon>Pseudomonadati</taxon>
        <taxon>Pseudomonadota</taxon>
        <taxon>Gammaproteobacteria</taxon>
        <taxon>Pseudomonadales</taxon>
        <taxon>Marinobacteraceae</taxon>
        <taxon>Marinobacter</taxon>
    </lineage>
</organism>
<feature type="transmembrane region" description="Helical" evidence="1">
    <location>
        <begin position="69"/>
        <end position="94"/>
    </location>
</feature>
<keyword evidence="3" id="KW-1185">Reference proteome</keyword>
<dbReference type="EMBL" id="JAWIIJ010000007">
    <property type="protein sequence ID" value="MDV2079446.1"/>
    <property type="molecule type" value="Genomic_DNA"/>
</dbReference>
<keyword evidence="1" id="KW-1133">Transmembrane helix</keyword>
<feature type="transmembrane region" description="Helical" evidence="1">
    <location>
        <begin position="36"/>
        <end position="62"/>
    </location>
</feature>
<gene>
    <name evidence="2" type="ORF">RYS15_12175</name>
</gene>
<evidence type="ECO:0000313" key="3">
    <source>
        <dbReference type="Proteomes" id="UP001269819"/>
    </source>
</evidence>